<organism evidence="1 2">
    <name type="scientific">Colletotrichum sojae</name>
    <dbReference type="NCBI Taxonomy" id="2175907"/>
    <lineage>
        <taxon>Eukaryota</taxon>
        <taxon>Fungi</taxon>
        <taxon>Dikarya</taxon>
        <taxon>Ascomycota</taxon>
        <taxon>Pezizomycotina</taxon>
        <taxon>Sordariomycetes</taxon>
        <taxon>Hypocreomycetidae</taxon>
        <taxon>Glomerellales</taxon>
        <taxon>Glomerellaceae</taxon>
        <taxon>Colletotrichum</taxon>
        <taxon>Colletotrichum orchidearum species complex</taxon>
    </lineage>
</organism>
<proteinExistence type="predicted"/>
<dbReference type="Proteomes" id="UP000652219">
    <property type="component" value="Unassembled WGS sequence"/>
</dbReference>
<evidence type="ECO:0000313" key="1">
    <source>
        <dbReference type="EMBL" id="KAF6810316.1"/>
    </source>
</evidence>
<reference evidence="1 2" key="1">
    <citation type="journal article" date="2020" name="Phytopathology">
        <title>Genome Sequence Resources of Colletotrichum truncatum, C. plurivorum, C. musicola, and C. sojae: Four Species Pathogenic to Soybean (Glycine max).</title>
        <authorList>
            <person name="Rogerio F."/>
            <person name="Boufleur T.R."/>
            <person name="Ciampi-Guillardi M."/>
            <person name="Sukno S.A."/>
            <person name="Thon M.R."/>
            <person name="Massola Junior N.S."/>
            <person name="Baroncelli R."/>
        </authorList>
    </citation>
    <scope>NUCLEOTIDE SEQUENCE [LARGE SCALE GENOMIC DNA]</scope>
    <source>
        <strain evidence="1 2">LFN0009</strain>
    </source>
</reference>
<sequence>MSYGQRGGDTRKLGPYIIVAGVNGWSAASTGLNSPIHLKPGSAVNMMPQSLVSPKPHVLGEAGSRRPSWLRLGKALWQREKRVRWAPANLPKGSRGSAASGLRMCAMGTQGGPTAQKLARQKAARSKPCAFSQVHERSEPQAIFAFPRTSSSLCLHDGTKEGVGLPSIKTNCQAASLPSEGPPAVNHMVQFGGIVRRETGSEEFWRRAAQPQLTEGETANATNMALSAGYTH</sequence>
<dbReference type="EMBL" id="WIGN01000088">
    <property type="protein sequence ID" value="KAF6810316.1"/>
    <property type="molecule type" value="Genomic_DNA"/>
</dbReference>
<keyword evidence="2" id="KW-1185">Reference proteome</keyword>
<accession>A0A8H6MW44</accession>
<evidence type="ECO:0000313" key="2">
    <source>
        <dbReference type="Proteomes" id="UP000652219"/>
    </source>
</evidence>
<dbReference type="AlphaFoldDB" id="A0A8H6MW44"/>
<protein>
    <submittedName>
        <fullName evidence="1">Uncharacterized protein</fullName>
    </submittedName>
</protein>
<comment type="caution">
    <text evidence="1">The sequence shown here is derived from an EMBL/GenBank/DDBJ whole genome shotgun (WGS) entry which is preliminary data.</text>
</comment>
<name>A0A8H6MW44_9PEZI</name>
<gene>
    <name evidence="1" type="ORF">CSOJ01_06387</name>
</gene>